<evidence type="ECO:0000313" key="2">
    <source>
        <dbReference type="Proteomes" id="UP000554482"/>
    </source>
</evidence>
<protein>
    <recommendedName>
        <fullName evidence="3">Reverse transcriptase zinc-binding domain-containing protein</fullName>
    </recommendedName>
</protein>
<accession>A0A7J6V4M4</accession>
<dbReference type="OrthoDB" id="1432962at2759"/>
<name>A0A7J6V4M4_THATH</name>
<organism evidence="1 2">
    <name type="scientific">Thalictrum thalictroides</name>
    <name type="common">Rue-anemone</name>
    <name type="synonym">Anemone thalictroides</name>
    <dbReference type="NCBI Taxonomy" id="46969"/>
    <lineage>
        <taxon>Eukaryota</taxon>
        <taxon>Viridiplantae</taxon>
        <taxon>Streptophyta</taxon>
        <taxon>Embryophyta</taxon>
        <taxon>Tracheophyta</taxon>
        <taxon>Spermatophyta</taxon>
        <taxon>Magnoliopsida</taxon>
        <taxon>Ranunculales</taxon>
        <taxon>Ranunculaceae</taxon>
        <taxon>Thalictroideae</taxon>
        <taxon>Thalictrum</taxon>
    </lineage>
</organism>
<comment type="caution">
    <text evidence="1">The sequence shown here is derived from an EMBL/GenBank/DDBJ whole genome shotgun (WGS) entry which is preliminary data.</text>
</comment>
<keyword evidence="2" id="KW-1185">Reference proteome</keyword>
<evidence type="ECO:0000313" key="1">
    <source>
        <dbReference type="EMBL" id="KAF5180014.1"/>
    </source>
</evidence>
<dbReference type="EMBL" id="JABWDY010037991">
    <property type="protein sequence ID" value="KAF5180014.1"/>
    <property type="molecule type" value="Genomic_DNA"/>
</dbReference>
<dbReference type="AlphaFoldDB" id="A0A7J6V4M4"/>
<gene>
    <name evidence="1" type="ORF">FRX31_030405</name>
</gene>
<evidence type="ECO:0008006" key="3">
    <source>
        <dbReference type="Google" id="ProtNLM"/>
    </source>
</evidence>
<reference evidence="1 2" key="1">
    <citation type="submission" date="2020-06" db="EMBL/GenBank/DDBJ databases">
        <title>Transcriptomic and genomic resources for Thalictrum thalictroides and T. hernandezii: Facilitating candidate gene discovery in an emerging model plant lineage.</title>
        <authorList>
            <person name="Arias T."/>
            <person name="Riano-Pachon D.M."/>
            <person name="Di Stilio V.S."/>
        </authorList>
    </citation>
    <scope>NUCLEOTIDE SEQUENCE [LARGE SCALE GENOMIC DNA]</scope>
    <source>
        <strain evidence="2">cv. WT478/WT964</strain>
        <tissue evidence="1">Leaves</tissue>
    </source>
</reference>
<proteinExistence type="predicted"/>
<sequence>MDTLLNLLNGVSWEEAEDKCEWIGATNKCFSVRAFYDLLWFEVLKPRSGCYTLILTSDSVEELLIAWPKAIGLHLGKRVWELLPYAVIWTLWRIRNDRIFKEKMVSMERMVVEVKTTLWYWVGNWPGRRSYCFQDMFLCWFELLNGLLVKSGSN</sequence>
<dbReference type="Proteomes" id="UP000554482">
    <property type="component" value="Unassembled WGS sequence"/>
</dbReference>